<dbReference type="UniPathway" id="UPA00665"/>
<comment type="pathway">
    <text evidence="9">Protein modification; lipoprotein biosynthesis (signal peptide cleavage).</text>
</comment>
<dbReference type="Proteomes" id="UP000051672">
    <property type="component" value="Unassembled WGS sequence"/>
</dbReference>
<dbReference type="EC" id="3.4.23.36" evidence="9"/>
<feature type="transmembrane region" description="Helical" evidence="9">
    <location>
        <begin position="121"/>
        <end position="143"/>
    </location>
</feature>
<feature type="active site" evidence="9">
    <location>
        <position position="111"/>
    </location>
</feature>
<dbReference type="AlphaFoldDB" id="A0A0R2BA96"/>
<dbReference type="PATRIC" id="fig|1423727.3.peg.364"/>
<dbReference type="NCBIfam" id="TIGR00077">
    <property type="entry name" value="lspA"/>
    <property type="match status" value="1"/>
</dbReference>
<dbReference type="OrthoDB" id="9810259at2"/>
<dbReference type="InterPro" id="IPR001872">
    <property type="entry name" value="Peptidase_A8"/>
</dbReference>
<dbReference type="Pfam" id="PF01252">
    <property type="entry name" value="Peptidase_A8"/>
    <property type="match status" value="1"/>
</dbReference>
<feature type="transmembrane region" description="Helical" evidence="9">
    <location>
        <begin position="59"/>
        <end position="76"/>
    </location>
</feature>
<organism evidence="12 13">
    <name type="scientific">Lacticaseibacillus brantae DSM 23927</name>
    <dbReference type="NCBI Taxonomy" id="1423727"/>
    <lineage>
        <taxon>Bacteria</taxon>
        <taxon>Bacillati</taxon>
        <taxon>Bacillota</taxon>
        <taxon>Bacilli</taxon>
        <taxon>Lactobacillales</taxon>
        <taxon>Lactobacillaceae</taxon>
        <taxon>Lacticaseibacillus</taxon>
    </lineage>
</organism>
<keyword evidence="4 9" id="KW-0812">Transmembrane</keyword>
<comment type="caution">
    <text evidence="9">Lacks conserved residue(s) required for the propagation of feature annotation.</text>
</comment>
<dbReference type="PRINTS" id="PR00781">
    <property type="entry name" value="LIPOSIGPTASE"/>
</dbReference>
<evidence type="ECO:0000256" key="8">
    <source>
        <dbReference type="ARBA" id="ARBA00023136"/>
    </source>
</evidence>
<dbReference type="PROSITE" id="PS00855">
    <property type="entry name" value="SPASE_II"/>
    <property type="match status" value="1"/>
</dbReference>
<evidence type="ECO:0000313" key="12">
    <source>
        <dbReference type="EMBL" id="KRM72652.1"/>
    </source>
</evidence>
<comment type="catalytic activity">
    <reaction evidence="9 10">
        <text>Release of signal peptides from bacterial membrane prolipoproteins. Hydrolyzes -Xaa-Yaa-Zaa-|-(S,diacylglyceryl)Cys-, in which Xaa is hydrophobic (preferably Leu), and Yaa (Ala or Ser) and Zaa (Gly or Ala) have small, neutral side chains.</text>
        <dbReference type="EC" id="3.4.23.36"/>
    </reaction>
</comment>
<keyword evidence="7 9" id="KW-1133">Transmembrane helix</keyword>
<keyword evidence="8 9" id="KW-0472">Membrane</keyword>
<gene>
    <name evidence="9" type="primary">lspA</name>
    <name evidence="12" type="ORF">FC34_GL000362</name>
</gene>
<evidence type="ECO:0000256" key="3">
    <source>
        <dbReference type="ARBA" id="ARBA00022670"/>
    </source>
</evidence>
<dbReference type="GO" id="GO:0005886">
    <property type="term" value="C:plasma membrane"/>
    <property type="evidence" value="ECO:0007669"/>
    <property type="project" value="UniProtKB-SubCell"/>
</dbReference>
<evidence type="ECO:0000256" key="10">
    <source>
        <dbReference type="RuleBase" id="RU000594"/>
    </source>
</evidence>
<keyword evidence="3 9" id="KW-0645">Protease</keyword>
<keyword evidence="5 9" id="KW-0064">Aspartyl protease</keyword>
<evidence type="ECO:0000256" key="7">
    <source>
        <dbReference type="ARBA" id="ARBA00022989"/>
    </source>
</evidence>
<name>A0A0R2BA96_9LACO</name>
<evidence type="ECO:0000256" key="4">
    <source>
        <dbReference type="ARBA" id="ARBA00022692"/>
    </source>
</evidence>
<comment type="function">
    <text evidence="9 10">This protein specifically catalyzes the removal of signal peptides from prolipoproteins.</text>
</comment>
<dbReference type="STRING" id="1423727.FC34_GL000362"/>
<dbReference type="GO" id="GO:0004190">
    <property type="term" value="F:aspartic-type endopeptidase activity"/>
    <property type="evidence" value="ECO:0007669"/>
    <property type="project" value="UniProtKB-UniRule"/>
</dbReference>
<evidence type="ECO:0000256" key="11">
    <source>
        <dbReference type="RuleBase" id="RU004181"/>
    </source>
</evidence>
<evidence type="ECO:0000313" key="13">
    <source>
        <dbReference type="Proteomes" id="UP000051672"/>
    </source>
</evidence>
<comment type="caution">
    <text evidence="12">The sequence shown here is derived from an EMBL/GenBank/DDBJ whole genome shotgun (WGS) entry which is preliminary data.</text>
</comment>
<keyword evidence="6 9" id="KW-0378">Hydrolase</keyword>
<accession>A0A0R2BA96</accession>
<comment type="subcellular location">
    <subcellularLocation>
        <location evidence="9">Cell membrane</location>
        <topology evidence="9">Multi-pass membrane protein</topology>
    </subcellularLocation>
</comment>
<keyword evidence="2 9" id="KW-1003">Cell membrane</keyword>
<proteinExistence type="inferred from homology"/>
<dbReference type="RefSeq" id="WP_057893674.1">
    <property type="nucleotide sequence ID" value="NZ_AYZQ01000001.1"/>
</dbReference>
<evidence type="ECO:0000256" key="5">
    <source>
        <dbReference type="ARBA" id="ARBA00022750"/>
    </source>
</evidence>
<keyword evidence="13" id="KW-1185">Reference proteome</keyword>
<reference evidence="12 13" key="1">
    <citation type="journal article" date="2015" name="Genome Announc.">
        <title>Expanding the biotechnology potential of lactobacilli through comparative genomics of 213 strains and associated genera.</title>
        <authorList>
            <person name="Sun Z."/>
            <person name="Harris H.M."/>
            <person name="McCann A."/>
            <person name="Guo C."/>
            <person name="Argimon S."/>
            <person name="Zhang W."/>
            <person name="Yang X."/>
            <person name="Jeffery I.B."/>
            <person name="Cooney J.C."/>
            <person name="Kagawa T.F."/>
            <person name="Liu W."/>
            <person name="Song Y."/>
            <person name="Salvetti E."/>
            <person name="Wrobel A."/>
            <person name="Rasinkangas P."/>
            <person name="Parkhill J."/>
            <person name="Rea M.C."/>
            <person name="O'Sullivan O."/>
            <person name="Ritari J."/>
            <person name="Douillard F.P."/>
            <person name="Paul Ross R."/>
            <person name="Yang R."/>
            <person name="Briner A.E."/>
            <person name="Felis G.E."/>
            <person name="de Vos W.M."/>
            <person name="Barrangou R."/>
            <person name="Klaenhammer T.R."/>
            <person name="Caufield P.W."/>
            <person name="Cui Y."/>
            <person name="Zhang H."/>
            <person name="O'Toole P.W."/>
        </authorList>
    </citation>
    <scope>NUCLEOTIDE SEQUENCE [LARGE SCALE GENOMIC DNA]</scope>
    <source>
        <strain evidence="12 13">DSM 23927</strain>
    </source>
</reference>
<keyword evidence="12" id="KW-0449">Lipoprotein</keyword>
<feature type="transmembrane region" description="Helical" evidence="9">
    <location>
        <begin position="83"/>
        <end position="101"/>
    </location>
</feature>
<protein>
    <recommendedName>
        <fullName evidence="9">Lipoprotein signal peptidase</fullName>
        <ecNumber evidence="9">3.4.23.36</ecNumber>
    </recommendedName>
    <alternativeName>
        <fullName evidence="9">Prolipoprotein signal peptidase</fullName>
    </alternativeName>
    <alternativeName>
        <fullName evidence="9">Signal peptidase II</fullName>
        <shortName evidence="9">SPase II</shortName>
    </alternativeName>
</protein>
<dbReference type="GO" id="GO:0006508">
    <property type="term" value="P:proteolysis"/>
    <property type="evidence" value="ECO:0007669"/>
    <property type="project" value="UniProtKB-KW"/>
</dbReference>
<dbReference type="PANTHER" id="PTHR33695">
    <property type="entry name" value="LIPOPROTEIN SIGNAL PEPTIDASE"/>
    <property type="match status" value="1"/>
</dbReference>
<feature type="active site" evidence="9">
    <location>
        <position position="127"/>
    </location>
</feature>
<dbReference type="PANTHER" id="PTHR33695:SF1">
    <property type="entry name" value="LIPOPROTEIN SIGNAL PEPTIDASE"/>
    <property type="match status" value="1"/>
</dbReference>
<evidence type="ECO:0000256" key="9">
    <source>
        <dbReference type="HAMAP-Rule" id="MF_00161"/>
    </source>
</evidence>
<evidence type="ECO:0000256" key="1">
    <source>
        <dbReference type="ARBA" id="ARBA00006139"/>
    </source>
</evidence>
<comment type="similarity">
    <text evidence="1 9 11">Belongs to the peptidase A8 family.</text>
</comment>
<evidence type="ECO:0000256" key="6">
    <source>
        <dbReference type="ARBA" id="ARBA00022801"/>
    </source>
</evidence>
<dbReference type="EMBL" id="AYZQ01000001">
    <property type="protein sequence ID" value="KRM72652.1"/>
    <property type="molecule type" value="Genomic_DNA"/>
</dbReference>
<evidence type="ECO:0000256" key="2">
    <source>
        <dbReference type="ARBA" id="ARBA00022475"/>
    </source>
</evidence>
<dbReference type="HAMAP" id="MF_00161">
    <property type="entry name" value="LspA"/>
    <property type="match status" value="1"/>
</dbReference>
<sequence length="155" mass="17713">MIIYTLIALAIIAADQLVKAWVVANIPLNESQVFIPHVLSLTHIQNSGAAYSMLEGKQWFFYIVTIVALAVVAFLWKDSRKSQWYRFGLVLIFAGTIGNFIDRLRFQYVTDMFQLDFVNFAIFNVADMALTFGVIFVLIYVLFFDGKGEHSRNTQ</sequence>